<dbReference type="PROSITE" id="PS00107">
    <property type="entry name" value="PROTEIN_KINASE_ATP"/>
    <property type="match status" value="1"/>
</dbReference>
<dbReference type="SUPFAM" id="SSF56112">
    <property type="entry name" value="Protein kinase-like (PK-like)"/>
    <property type="match status" value="1"/>
</dbReference>
<dbReference type="Pfam" id="PF00069">
    <property type="entry name" value="Pkinase"/>
    <property type="match status" value="1"/>
</dbReference>
<gene>
    <name evidence="10" type="ORF">CKY47_30605</name>
</gene>
<organism evidence="10 11">
    <name type="scientific">Saccharothrix yanglingensis</name>
    <dbReference type="NCBI Taxonomy" id="659496"/>
    <lineage>
        <taxon>Bacteria</taxon>
        <taxon>Bacillati</taxon>
        <taxon>Actinomycetota</taxon>
        <taxon>Actinomycetes</taxon>
        <taxon>Pseudonocardiales</taxon>
        <taxon>Pseudonocardiaceae</taxon>
        <taxon>Saccharothrix</taxon>
    </lineage>
</organism>
<evidence type="ECO:0000256" key="5">
    <source>
        <dbReference type="ARBA" id="ARBA00022777"/>
    </source>
</evidence>
<dbReference type="PANTHER" id="PTHR43289:SF6">
    <property type="entry name" value="SERINE_THREONINE-PROTEIN KINASE NEKL-3"/>
    <property type="match status" value="1"/>
</dbReference>
<evidence type="ECO:0000256" key="1">
    <source>
        <dbReference type="ARBA" id="ARBA00012513"/>
    </source>
</evidence>
<evidence type="ECO:0000256" key="7">
    <source>
        <dbReference type="PROSITE-ProRule" id="PRU10141"/>
    </source>
</evidence>
<dbReference type="Proteomes" id="UP001225605">
    <property type="component" value="Unassembled WGS sequence"/>
</dbReference>
<feature type="region of interest" description="Disordered" evidence="8">
    <location>
        <begin position="1"/>
        <end position="89"/>
    </location>
</feature>
<reference evidence="10 11" key="1">
    <citation type="submission" date="2017-06" db="EMBL/GenBank/DDBJ databases">
        <title>Cultured bacterium strain Saccharothrix yanglingensis Hhs.015.</title>
        <authorList>
            <person name="Xia Y."/>
        </authorList>
    </citation>
    <scope>NUCLEOTIDE SEQUENCE [LARGE SCALE GENOMIC DNA]</scope>
    <source>
        <strain evidence="10 11">Hhs.015</strain>
    </source>
</reference>
<dbReference type="PROSITE" id="PS00108">
    <property type="entry name" value="PROTEIN_KINASE_ST"/>
    <property type="match status" value="1"/>
</dbReference>
<comment type="caution">
    <text evidence="10">The sequence shown here is derived from an EMBL/GenBank/DDBJ whole genome shotgun (WGS) entry which is preliminary data.</text>
</comment>
<evidence type="ECO:0000256" key="2">
    <source>
        <dbReference type="ARBA" id="ARBA00022527"/>
    </source>
</evidence>
<keyword evidence="3" id="KW-0808">Transferase</keyword>
<evidence type="ECO:0000256" key="6">
    <source>
        <dbReference type="ARBA" id="ARBA00022840"/>
    </source>
</evidence>
<dbReference type="InterPro" id="IPR008271">
    <property type="entry name" value="Ser/Thr_kinase_AS"/>
</dbReference>
<name>A0ABU0X7Y5_9PSEU</name>
<dbReference type="SMART" id="SM00220">
    <property type="entry name" value="S_TKc"/>
    <property type="match status" value="1"/>
</dbReference>
<dbReference type="CDD" id="cd14014">
    <property type="entry name" value="STKc_PknB_like"/>
    <property type="match status" value="1"/>
</dbReference>
<dbReference type="Gene3D" id="3.30.200.20">
    <property type="entry name" value="Phosphorylase Kinase, domain 1"/>
    <property type="match status" value="1"/>
</dbReference>
<feature type="domain" description="Protein kinase" evidence="9">
    <location>
        <begin position="102"/>
        <end position="352"/>
    </location>
</feature>
<keyword evidence="2" id="KW-0723">Serine/threonine-protein kinase</keyword>
<proteinExistence type="predicted"/>
<keyword evidence="11" id="KW-1185">Reference proteome</keyword>
<evidence type="ECO:0000313" key="10">
    <source>
        <dbReference type="EMBL" id="MDQ2588241.1"/>
    </source>
</evidence>
<keyword evidence="6 7" id="KW-0067">ATP-binding</keyword>
<dbReference type="InterPro" id="IPR000719">
    <property type="entry name" value="Prot_kinase_dom"/>
</dbReference>
<feature type="binding site" evidence="7">
    <location>
        <position position="131"/>
    </location>
    <ligand>
        <name>ATP</name>
        <dbReference type="ChEBI" id="CHEBI:30616"/>
    </ligand>
</feature>
<evidence type="ECO:0000259" key="9">
    <source>
        <dbReference type="PROSITE" id="PS50011"/>
    </source>
</evidence>
<dbReference type="EC" id="2.7.11.1" evidence="1"/>
<dbReference type="PROSITE" id="PS50011">
    <property type="entry name" value="PROTEIN_KINASE_DOM"/>
    <property type="match status" value="1"/>
</dbReference>
<dbReference type="GO" id="GO:0016301">
    <property type="term" value="F:kinase activity"/>
    <property type="evidence" value="ECO:0007669"/>
    <property type="project" value="UniProtKB-KW"/>
</dbReference>
<accession>A0ABU0X7Y5</accession>
<sequence length="352" mass="37372">MAATTTRSGPAKPHTAAGRASKHATTAAGSPAAGSGRSSMIRRPYALGRARMRRPRPAACRSGTRFAGLGSGRSGNTAPPHHRDRRVRGVPQYEDDLFAGRYRFDGLLGSGGTADVHRAWDTRLDRFVAVKLFTLGDDPTARRRFQHEVRTLAGLDHPALVSVQDAGTAGRTPFVVLRLVDGPTLRDRLADGPLPPDEVRALGARLADALAHIHERDVVHRDVKPSNVLLDAGGNAHLADFGLARAPGTTRLTRRDQVVGSAAYLAPEQVRGAEVGPPADVYSLGLVLLECLTGRREYGGGAVAAAFARLDRPPAVPPDLPADLTRLLLLMTALSVRRRPGAAECARALGGR</sequence>
<dbReference type="InterPro" id="IPR011009">
    <property type="entry name" value="Kinase-like_dom_sf"/>
</dbReference>
<evidence type="ECO:0000256" key="4">
    <source>
        <dbReference type="ARBA" id="ARBA00022741"/>
    </source>
</evidence>
<dbReference type="InterPro" id="IPR017441">
    <property type="entry name" value="Protein_kinase_ATP_BS"/>
</dbReference>
<dbReference type="Gene3D" id="1.10.510.10">
    <property type="entry name" value="Transferase(Phosphotransferase) domain 1"/>
    <property type="match status" value="1"/>
</dbReference>
<evidence type="ECO:0000256" key="8">
    <source>
        <dbReference type="SAM" id="MobiDB-lite"/>
    </source>
</evidence>
<feature type="compositionally biased region" description="Low complexity" evidence="8">
    <location>
        <begin position="27"/>
        <end position="39"/>
    </location>
</feature>
<evidence type="ECO:0000256" key="3">
    <source>
        <dbReference type="ARBA" id="ARBA00022679"/>
    </source>
</evidence>
<keyword evidence="4 7" id="KW-0547">Nucleotide-binding</keyword>
<keyword evidence="5 10" id="KW-0418">Kinase</keyword>
<dbReference type="EMBL" id="NSDM01000017">
    <property type="protein sequence ID" value="MDQ2588241.1"/>
    <property type="molecule type" value="Genomic_DNA"/>
</dbReference>
<evidence type="ECO:0000313" key="11">
    <source>
        <dbReference type="Proteomes" id="UP001225605"/>
    </source>
</evidence>
<protein>
    <recommendedName>
        <fullName evidence="1">non-specific serine/threonine protein kinase</fullName>
        <ecNumber evidence="1">2.7.11.1</ecNumber>
    </recommendedName>
</protein>
<dbReference type="PANTHER" id="PTHR43289">
    <property type="entry name" value="MITOGEN-ACTIVATED PROTEIN KINASE KINASE KINASE 20-RELATED"/>
    <property type="match status" value="1"/>
</dbReference>